<keyword evidence="2 7" id="KW-0349">Heme</keyword>
<evidence type="ECO:0000256" key="1">
    <source>
        <dbReference type="ARBA" id="ARBA00010617"/>
    </source>
</evidence>
<protein>
    <recommendedName>
        <fullName evidence="10">Cytochrome P450</fullName>
    </recommendedName>
</protein>
<reference evidence="9" key="1">
    <citation type="submission" date="2021-01" db="EMBL/GenBank/DDBJ databases">
        <authorList>
            <person name="Corre E."/>
            <person name="Pelletier E."/>
            <person name="Niang G."/>
            <person name="Scheremetjew M."/>
            <person name="Finn R."/>
            <person name="Kale V."/>
            <person name="Holt S."/>
            <person name="Cochrane G."/>
            <person name="Meng A."/>
            <person name="Brown T."/>
            <person name="Cohen L."/>
        </authorList>
    </citation>
    <scope>NUCLEOTIDE SEQUENCE</scope>
    <source>
        <strain evidence="9">NIES-381</strain>
    </source>
</reference>
<dbReference type="InterPro" id="IPR050196">
    <property type="entry name" value="Cytochrome_P450_Monoox"/>
</dbReference>
<dbReference type="PANTHER" id="PTHR24291:SF50">
    <property type="entry name" value="BIFUNCTIONAL ALBAFLAVENONE MONOOXYGENASE_TERPENE SYNTHASE"/>
    <property type="match status" value="1"/>
</dbReference>
<dbReference type="Pfam" id="PF00067">
    <property type="entry name" value="p450"/>
    <property type="match status" value="1"/>
</dbReference>
<feature type="binding site" description="axial binding residue" evidence="7">
    <location>
        <position position="100"/>
    </location>
    <ligand>
        <name>heme</name>
        <dbReference type="ChEBI" id="CHEBI:30413"/>
    </ligand>
    <ligandPart>
        <name>Fe</name>
        <dbReference type="ChEBI" id="CHEBI:18248"/>
    </ligandPart>
</feature>
<gene>
    <name evidence="9" type="ORF">EGYM00392_LOCUS48232</name>
</gene>
<name>A0A7S1J9S2_9EUGL</name>
<dbReference type="AlphaFoldDB" id="A0A7S1J9S2"/>
<sequence length="158" mass="18140">MLIRCTLESVTLPKWASVPFEATLARATDIFIAVYNIHRDPKYWPNPDTFDPMRFKRPYKNPEVPEWKGYDPEAWKGRLYPDENASDYAFLPFGAGPRRCLGDMFATIEGTIALAMFLRRFEFEFTAPTPRPEDVGAATGATIHTKNGMYMKLKPRQV</sequence>
<dbReference type="GO" id="GO:0016705">
    <property type="term" value="F:oxidoreductase activity, acting on paired donors, with incorporation or reduction of molecular oxygen"/>
    <property type="evidence" value="ECO:0007669"/>
    <property type="project" value="InterPro"/>
</dbReference>
<dbReference type="InterPro" id="IPR017972">
    <property type="entry name" value="Cyt_P450_CS"/>
</dbReference>
<dbReference type="InterPro" id="IPR036396">
    <property type="entry name" value="Cyt_P450_sf"/>
</dbReference>
<dbReference type="InterPro" id="IPR001128">
    <property type="entry name" value="Cyt_P450"/>
</dbReference>
<dbReference type="GO" id="GO:0020037">
    <property type="term" value="F:heme binding"/>
    <property type="evidence" value="ECO:0007669"/>
    <property type="project" value="InterPro"/>
</dbReference>
<keyword evidence="5 7" id="KW-0408">Iron</keyword>
<accession>A0A7S1J9S2</accession>
<comment type="similarity">
    <text evidence="1 8">Belongs to the cytochrome P450 family.</text>
</comment>
<evidence type="ECO:0000256" key="4">
    <source>
        <dbReference type="ARBA" id="ARBA00023002"/>
    </source>
</evidence>
<dbReference type="SUPFAM" id="SSF48264">
    <property type="entry name" value="Cytochrome P450"/>
    <property type="match status" value="1"/>
</dbReference>
<dbReference type="InterPro" id="IPR002403">
    <property type="entry name" value="Cyt_P450_E_grp-IV"/>
</dbReference>
<dbReference type="GO" id="GO:0004497">
    <property type="term" value="F:monooxygenase activity"/>
    <property type="evidence" value="ECO:0007669"/>
    <property type="project" value="UniProtKB-KW"/>
</dbReference>
<evidence type="ECO:0000256" key="6">
    <source>
        <dbReference type="ARBA" id="ARBA00023033"/>
    </source>
</evidence>
<evidence type="ECO:0008006" key="10">
    <source>
        <dbReference type="Google" id="ProtNLM"/>
    </source>
</evidence>
<evidence type="ECO:0000256" key="3">
    <source>
        <dbReference type="ARBA" id="ARBA00022723"/>
    </source>
</evidence>
<evidence type="ECO:0000313" key="9">
    <source>
        <dbReference type="EMBL" id="CAD9037074.1"/>
    </source>
</evidence>
<keyword evidence="3 7" id="KW-0479">Metal-binding</keyword>
<dbReference type="EMBL" id="HBGA01130193">
    <property type="protein sequence ID" value="CAD9037074.1"/>
    <property type="molecule type" value="Transcribed_RNA"/>
</dbReference>
<comment type="cofactor">
    <cofactor evidence="7">
        <name>heme</name>
        <dbReference type="ChEBI" id="CHEBI:30413"/>
    </cofactor>
</comment>
<evidence type="ECO:0000256" key="8">
    <source>
        <dbReference type="RuleBase" id="RU000461"/>
    </source>
</evidence>
<dbReference type="GO" id="GO:0005506">
    <property type="term" value="F:iron ion binding"/>
    <property type="evidence" value="ECO:0007669"/>
    <property type="project" value="InterPro"/>
</dbReference>
<dbReference type="PROSITE" id="PS00086">
    <property type="entry name" value="CYTOCHROME_P450"/>
    <property type="match status" value="1"/>
</dbReference>
<dbReference type="Gene3D" id="1.10.630.10">
    <property type="entry name" value="Cytochrome P450"/>
    <property type="match status" value="1"/>
</dbReference>
<proteinExistence type="inferred from homology"/>
<keyword evidence="4 8" id="KW-0560">Oxidoreductase</keyword>
<evidence type="ECO:0000256" key="5">
    <source>
        <dbReference type="ARBA" id="ARBA00023004"/>
    </source>
</evidence>
<evidence type="ECO:0000256" key="2">
    <source>
        <dbReference type="ARBA" id="ARBA00022617"/>
    </source>
</evidence>
<dbReference type="PRINTS" id="PR00465">
    <property type="entry name" value="EP450IV"/>
</dbReference>
<keyword evidence="6 8" id="KW-0503">Monooxygenase</keyword>
<evidence type="ECO:0000256" key="7">
    <source>
        <dbReference type="PIRSR" id="PIRSR602403-1"/>
    </source>
</evidence>
<organism evidence="9">
    <name type="scientific">Eutreptiella gymnastica</name>
    <dbReference type="NCBI Taxonomy" id="73025"/>
    <lineage>
        <taxon>Eukaryota</taxon>
        <taxon>Discoba</taxon>
        <taxon>Euglenozoa</taxon>
        <taxon>Euglenida</taxon>
        <taxon>Spirocuta</taxon>
        <taxon>Euglenophyceae</taxon>
        <taxon>Eutreptiales</taxon>
        <taxon>Eutreptiaceae</taxon>
        <taxon>Eutreptiella</taxon>
    </lineage>
</organism>
<dbReference type="PANTHER" id="PTHR24291">
    <property type="entry name" value="CYTOCHROME P450 FAMILY 4"/>
    <property type="match status" value="1"/>
</dbReference>